<dbReference type="InterPro" id="IPR043502">
    <property type="entry name" value="DNA/RNA_pol_sf"/>
</dbReference>
<evidence type="ECO:0000313" key="2">
    <source>
        <dbReference type="EnsemblMetazoa" id="Aqu2.1.30972_001"/>
    </source>
</evidence>
<feature type="region of interest" description="Disordered" evidence="1">
    <location>
        <begin position="91"/>
        <end position="116"/>
    </location>
</feature>
<organism evidence="2">
    <name type="scientific">Amphimedon queenslandica</name>
    <name type="common">Sponge</name>
    <dbReference type="NCBI Taxonomy" id="400682"/>
    <lineage>
        <taxon>Eukaryota</taxon>
        <taxon>Metazoa</taxon>
        <taxon>Porifera</taxon>
        <taxon>Demospongiae</taxon>
        <taxon>Heteroscleromorpha</taxon>
        <taxon>Haplosclerida</taxon>
        <taxon>Niphatidae</taxon>
        <taxon>Amphimedon</taxon>
    </lineage>
</organism>
<dbReference type="PANTHER" id="PTHR33050">
    <property type="entry name" value="REVERSE TRANSCRIPTASE DOMAIN-CONTAINING PROTEIN"/>
    <property type="match status" value="1"/>
</dbReference>
<dbReference type="InterPro" id="IPR052055">
    <property type="entry name" value="Hepadnavirus_pol/RT"/>
</dbReference>
<dbReference type="Gene3D" id="3.30.70.270">
    <property type="match status" value="1"/>
</dbReference>
<sequence length="166" mass="18258">MGRGTMISKVDIKSAYRLTLIHPEDRMLLACWWRSKVLVDSALPFGLQSAPKIFNAVADVIAWCFWKEGVVWVDHYMDDFIGLGTTGTEECAEGSSHAPTAFSPPSDGHGPPGRSGDGLGLSQLDSALQMYCSLGIAASTKRTYDSPLRQYKGFCAWFGIRNLFLF</sequence>
<dbReference type="InterPro" id="IPR043128">
    <property type="entry name" value="Rev_trsase/Diguanyl_cyclase"/>
</dbReference>
<proteinExistence type="predicted"/>
<evidence type="ECO:0000256" key="1">
    <source>
        <dbReference type="SAM" id="MobiDB-lite"/>
    </source>
</evidence>
<dbReference type="AlphaFoldDB" id="A0A1X7UUA9"/>
<protein>
    <recommendedName>
        <fullName evidence="3">Reverse transcriptase domain-containing protein</fullName>
    </recommendedName>
</protein>
<reference evidence="2" key="1">
    <citation type="submission" date="2017-05" db="UniProtKB">
        <authorList>
            <consortium name="EnsemblMetazoa"/>
        </authorList>
    </citation>
    <scope>IDENTIFICATION</scope>
</reference>
<evidence type="ECO:0008006" key="3">
    <source>
        <dbReference type="Google" id="ProtNLM"/>
    </source>
</evidence>
<accession>A0A1X7UUA9</accession>
<dbReference type="Gene3D" id="3.10.10.10">
    <property type="entry name" value="HIV Type 1 Reverse Transcriptase, subunit A, domain 1"/>
    <property type="match status" value="1"/>
</dbReference>
<dbReference type="SUPFAM" id="SSF56672">
    <property type="entry name" value="DNA/RNA polymerases"/>
    <property type="match status" value="1"/>
</dbReference>
<dbReference type="EnsemblMetazoa" id="Aqu2.1.30972_001">
    <property type="protein sequence ID" value="Aqu2.1.30972_001"/>
    <property type="gene ID" value="Aqu2.1.30972"/>
</dbReference>
<dbReference type="InParanoid" id="A0A1X7UUA9"/>
<name>A0A1X7UUA9_AMPQE</name>
<dbReference type="PANTHER" id="PTHR33050:SF7">
    <property type="entry name" value="RIBONUCLEASE H"/>
    <property type="match status" value="1"/>
</dbReference>